<dbReference type="CDD" id="cd12087">
    <property type="entry name" value="TM_EGFR-like"/>
    <property type="match status" value="1"/>
</dbReference>
<feature type="compositionally biased region" description="Polar residues" evidence="1">
    <location>
        <begin position="317"/>
        <end position="337"/>
    </location>
</feature>
<feature type="region of interest" description="Disordered" evidence="1">
    <location>
        <begin position="218"/>
        <end position="248"/>
    </location>
</feature>
<evidence type="ECO:0000313" key="5">
    <source>
        <dbReference type="Proteomes" id="UP001215280"/>
    </source>
</evidence>
<evidence type="ECO:0000256" key="2">
    <source>
        <dbReference type="SAM" id="Phobius"/>
    </source>
</evidence>
<sequence>MSFAALFVLWSALPWLVTSTFSFTSTTPTQCDDLEISWTGGSGSGYYLSILPVFDVLRNISIPSTAFSNGKGIFSTTMPFNETDRIALTMSDSSGFGAGGSTTLLTVGKSLGGSCNTSSPGVAFSFALNEALQQCQPYEFSDYIETGAVAPVTIYGVIPGGDSFVLNPPNGPKTFDWTADVFNGTQIIFSMVDANLRQGGSFLNTVAISGDSSCINSTSPSSTINPSASSTSSASSSASSTSSNGGSTSTGAIAGSVLGALLFLAVLVTLGLFFLRQRQERKRARLAGVSEFRRSSRPMDSELDVSNIHPFIPPSNSVTPTSSLFQGQDHLSLSGSSRPPAHYQPHSEYLSSRIPQHENPFAGTSHDADIDPFMEQTVSDTVSGGRRKSGMSAYTNYTASRFVLHTDAEDIPPNEEGVVELPPQYSATRPPAKLPPSDSFYSAPPL</sequence>
<name>A0AAD7KFP9_9AGAR</name>
<evidence type="ECO:0000256" key="1">
    <source>
        <dbReference type="SAM" id="MobiDB-lite"/>
    </source>
</evidence>
<feature type="transmembrane region" description="Helical" evidence="2">
    <location>
        <begin position="252"/>
        <end position="275"/>
    </location>
</feature>
<feature type="region of interest" description="Disordered" evidence="1">
    <location>
        <begin position="317"/>
        <end position="349"/>
    </location>
</feature>
<keyword evidence="2" id="KW-0472">Membrane</keyword>
<feature type="region of interest" description="Disordered" evidence="1">
    <location>
        <begin position="412"/>
        <end position="446"/>
    </location>
</feature>
<keyword evidence="2" id="KW-0812">Transmembrane</keyword>
<dbReference type="Proteomes" id="UP001215280">
    <property type="component" value="Unassembled WGS sequence"/>
</dbReference>
<protein>
    <submittedName>
        <fullName evidence="4">Uncharacterized protein</fullName>
    </submittedName>
</protein>
<comment type="caution">
    <text evidence="4">The sequence shown here is derived from an EMBL/GenBank/DDBJ whole genome shotgun (WGS) entry which is preliminary data.</text>
</comment>
<evidence type="ECO:0000313" key="4">
    <source>
        <dbReference type="EMBL" id="KAJ7783713.1"/>
    </source>
</evidence>
<evidence type="ECO:0000256" key="3">
    <source>
        <dbReference type="SAM" id="SignalP"/>
    </source>
</evidence>
<reference evidence="4" key="1">
    <citation type="submission" date="2023-03" db="EMBL/GenBank/DDBJ databases">
        <title>Massive genome expansion in bonnet fungi (Mycena s.s.) driven by repeated elements and novel gene families across ecological guilds.</title>
        <authorList>
            <consortium name="Lawrence Berkeley National Laboratory"/>
            <person name="Harder C.B."/>
            <person name="Miyauchi S."/>
            <person name="Viragh M."/>
            <person name="Kuo A."/>
            <person name="Thoen E."/>
            <person name="Andreopoulos B."/>
            <person name="Lu D."/>
            <person name="Skrede I."/>
            <person name="Drula E."/>
            <person name="Henrissat B."/>
            <person name="Morin E."/>
            <person name="Kohler A."/>
            <person name="Barry K."/>
            <person name="LaButti K."/>
            <person name="Morin E."/>
            <person name="Salamov A."/>
            <person name="Lipzen A."/>
            <person name="Mereny Z."/>
            <person name="Hegedus B."/>
            <person name="Baldrian P."/>
            <person name="Stursova M."/>
            <person name="Weitz H."/>
            <person name="Taylor A."/>
            <person name="Grigoriev I.V."/>
            <person name="Nagy L.G."/>
            <person name="Martin F."/>
            <person name="Kauserud H."/>
        </authorList>
    </citation>
    <scope>NUCLEOTIDE SEQUENCE</scope>
    <source>
        <strain evidence="4">CBHHK188m</strain>
    </source>
</reference>
<dbReference type="AlphaFoldDB" id="A0AAD7KFP9"/>
<accession>A0AAD7KFP9</accession>
<gene>
    <name evidence="4" type="ORF">DFH07DRAFT_1054901</name>
</gene>
<keyword evidence="2" id="KW-1133">Transmembrane helix</keyword>
<proteinExistence type="predicted"/>
<keyword evidence="5" id="KW-1185">Reference proteome</keyword>
<organism evidence="4 5">
    <name type="scientific">Mycena maculata</name>
    <dbReference type="NCBI Taxonomy" id="230809"/>
    <lineage>
        <taxon>Eukaryota</taxon>
        <taxon>Fungi</taxon>
        <taxon>Dikarya</taxon>
        <taxon>Basidiomycota</taxon>
        <taxon>Agaricomycotina</taxon>
        <taxon>Agaricomycetes</taxon>
        <taxon>Agaricomycetidae</taxon>
        <taxon>Agaricales</taxon>
        <taxon>Marasmiineae</taxon>
        <taxon>Mycenaceae</taxon>
        <taxon>Mycena</taxon>
    </lineage>
</organism>
<feature type="signal peptide" evidence="3">
    <location>
        <begin position="1"/>
        <end position="19"/>
    </location>
</feature>
<feature type="chain" id="PRO_5042134452" evidence="3">
    <location>
        <begin position="20"/>
        <end position="446"/>
    </location>
</feature>
<keyword evidence="3" id="KW-0732">Signal</keyword>
<dbReference type="EMBL" id="JARJLG010000002">
    <property type="protein sequence ID" value="KAJ7783713.1"/>
    <property type="molecule type" value="Genomic_DNA"/>
</dbReference>